<name>A0AA38JED1_9AGAR</name>
<organism evidence="1 2">
    <name type="scientific">Lentinula guzmanii</name>
    <dbReference type="NCBI Taxonomy" id="2804957"/>
    <lineage>
        <taxon>Eukaryota</taxon>
        <taxon>Fungi</taxon>
        <taxon>Dikarya</taxon>
        <taxon>Basidiomycota</taxon>
        <taxon>Agaricomycotina</taxon>
        <taxon>Agaricomycetes</taxon>
        <taxon>Agaricomycetidae</taxon>
        <taxon>Agaricales</taxon>
        <taxon>Marasmiineae</taxon>
        <taxon>Omphalotaceae</taxon>
        <taxon>Lentinula</taxon>
    </lineage>
</organism>
<keyword evidence="2" id="KW-1185">Reference proteome</keyword>
<comment type="caution">
    <text evidence="1">The sequence shown here is derived from an EMBL/GenBank/DDBJ whole genome shotgun (WGS) entry which is preliminary data.</text>
</comment>
<dbReference type="AlphaFoldDB" id="A0AA38JED1"/>
<dbReference type="EMBL" id="JANVFO010000043">
    <property type="protein sequence ID" value="KAJ3726495.1"/>
    <property type="molecule type" value="Genomic_DNA"/>
</dbReference>
<gene>
    <name evidence="1" type="ORF">DFJ43DRAFT_1157171</name>
</gene>
<evidence type="ECO:0000313" key="2">
    <source>
        <dbReference type="Proteomes" id="UP001176059"/>
    </source>
</evidence>
<protein>
    <submittedName>
        <fullName evidence="1">Uncharacterized protein</fullName>
    </submittedName>
</protein>
<sequence length="112" mass="12699">MQQCCGINAYIDNWWGELPPHCRVLECDDLHLDRSPSSITITILNYKWASNERLDLPEHAVDPFHPMREALDNWTVPLSVESDEANIFGGFNNAKMNDRSVTISNVDNKLAG</sequence>
<proteinExistence type="predicted"/>
<reference evidence="1" key="2">
    <citation type="journal article" date="2023" name="Proc. Natl. Acad. Sci. U.S.A.">
        <title>A global phylogenomic analysis of the shiitake genus Lentinula.</title>
        <authorList>
            <person name="Sierra-Patev S."/>
            <person name="Min B."/>
            <person name="Naranjo-Ortiz M."/>
            <person name="Looney B."/>
            <person name="Konkel Z."/>
            <person name="Slot J.C."/>
            <person name="Sakamoto Y."/>
            <person name="Steenwyk J.L."/>
            <person name="Rokas A."/>
            <person name="Carro J."/>
            <person name="Camarero S."/>
            <person name="Ferreira P."/>
            <person name="Molpeceres G."/>
            <person name="Ruiz-Duenas F.J."/>
            <person name="Serrano A."/>
            <person name="Henrissat B."/>
            <person name="Drula E."/>
            <person name="Hughes K.W."/>
            <person name="Mata J.L."/>
            <person name="Ishikawa N.K."/>
            <person name="Vargas-Isla R."/>
            <person name="Ushijima S."/>
            <person name="Smith C.A."/>
            <person name="Donoghue J."/>
            <person name="Ahrendt S."/>
            <person name="Andreopoulos W."/>
            <person name="He G."/>
            <person name="LaButti K."/>
            <person name="Lipzen A."/>
            <person name="Ng V."/>
            <person name="Riley R."/>
            <person name="Sandor L."/>
            <person name="Barry K."/>
            <person name="Martinez A.T."/>
            <person name="Xiao Y."/>
            <person name="Gibbons J.G."/>
            <person name="Terashima K."/>
            <person name="Grigoriev I.V."/>
            <person name="Hibbett D."/>
        </authorList>
    </citation>
    <scope>NUCLEOTIDE SEQUENCE</scope>
    <source>
        <strain evidence="1">ET3784</strain>
    </source>
</reference>
<evidence type="ECO:0000313" key="1">
    <source>
        <dbReference type="EMBL" id="KAJ3726495.1"/>
    </source>
</evidence>
<accession>A0AA38JED1</accession>
<dbReference type="Proteomes" id="UP001176059">
    <property type="component" value="Unassembled WGS sequence"/>
</dbReference>
<reference evidence="1" key="1">
    <citation type="submission" date="2022-08" db="EMBL/GenBank/DDBJ databases">
        <authorList>
            <consortium name="DOE Joint Genome Institute"/>
            <person name="Min B."/>
            <person name="Sierra-Patev S."/>
            <person name="Naranjo-Ortiz M."/>
            <person name="Looney B."/>
            <person name="Konkel Z."/>
            <person name="Slot J.C."/>
            <person name="Sakamoto Y."/>
            <person name="Steenwyk J.L."/>
            <person name="Rokas A."/>
            <person name="Carro J."/>
            <person name="Camarero S."/>
            <person name="Ferreira P."/>
            <person name="Molpeceres G."/>
            <person name="Ruiz-duenas F.J."/>
            <person name="Serrano A."/>
            <person name="Henrissat B."/>
            <person name="Drula E."/>
            <person name="Hughes K.W."/>
            <person name="Mata J.L."/>
            <person name="Ishikawa N.K."/>
            <person name="Vargas-Isla R."/>
            <person name="Ushijima S."/>
            <person name="Smith C.A."/>
            <person name="Ahrendt S."/>
            <person name="Andreopoulos W."/>
            <person name="He G."/>
            <person name="LaButti K."/>
            <person name="Lipzen A."/>
            <person name="Ng V."/>
            <person name="Riley R."/>
            <person name="Sandor L."/>
            <person name="Barry K."/>
            <person name="Martinez A.T."/>
            <person name="Xiao Y."/>
            <person name="Gibbons J.G."/>
            <person name="Terashima K."/>
            <person name="Hibbett D.S."/>
            <person name="Grigoriev I.V."/>
        </authorList>
    </citation>
    <scope>NUCLEOTIDE SEQUENCE</scope>
    <source>
        <strain evidence="1">ET3784</strain>
    </source>
</reference>